<sequence>MRGRSHVTTYGSASPLSARFAATSPPLWGGEEPRPSKGSDLEDLRFLAPARGGGEVARRSRDGEGERPMPFKPAP</sequence>
<evidence type="ECO:0000313" key="3">
    <source>
        <dbReference type="Proteomes" id="UP000182888"/>
    </source>
</evidence>
<dbReference type="EMBL" id="CCND01000001">
    <property type="protein sequence ID" value="CDX48732.1"/>
    <property type="molecule type" value="Genomic_DNA"/>
</dbReference>
<protein>
    <submittedName>
        <fullName evidence="2">Uncharacterized protein</fullName>
    </submittedName>
</protein>
<feature type="compositionally biased region" description="Basic and acidic residues" evidence="1">
    <location>
        <begin position="56"/>
        <end position="69"/>
    </location>
</feature>
<organism evidence="2 3">
    <name type="scientific">Mesorhizobium plurifarium</name>
    <dbReference type="NCBI Taxonomy" id="69974"/>
    <lineage>
        <taxon>Bacteria</taxon>
        <taxon>Pseudomonadati</taxon>
        <taxon>Pseudomonadota</taxon>
        <taxon>Alphaproteobacteria</taxon>
        <taxon>Hyphomicrobiales</taxon>
        <taxon>Phyllobacteriaceae</taxon>
        <taxon>Mesorhizobium</taxon>
    </lineage>
</organism>
<feature type="compositionally biased region" description="Basic and acidic residues" evidence="1">
    <location>
        <begin position="31"/>
        <end position="45"/>
    </location>
</feature>
<evidence type="ECO:0000313" key="2">
    <source>
        <dbReference type="EMBL" id="CDX48732.1"/>
    </source>
</evidence>
<accession>A0A0K2VMC9</accession>
<feature type="region of interest" description="Disordered" evidence="1">
    <location>
        <begin position="1"/>
        <end position="75"/>
    </location>
</feature>
<proteinExistence type="predicted"/>
<dbReference type="Proteomes" id="UP000182888">
    <property type="component" value="Unassembled WGS sequence"/>
</dbReference>
<reference evidence="3" key="1">
    <citation type="submission" date="2014-08" db="EMBL/GenBank/DDBJ databases">
        <authorList>
            <person name="Edwards T."/>
        </authorList>
    </citation>
    <scope>NUCLEOTIDE SEQUENCE [LARGE SCALE GENOMIC DNA]</scope>
</reference>
<evidence type="ECO:0000256" key="1">
    <source>
        <dbReference type="SAM" id="MobiDB-lite"/>
    </source>
</evidence>
<feature type="compositionally biased region" description="Polar residues" evidence="1">
    <location>
        <begin position="1"/>
        <end position="15"/>
    </location>
</feature>
<gene>
    <name evidence="2" type="ORF">MPL1032_10028</name>
</gene>
<dbReference type="AlphaFoldDB" id="A0A0K2VMC9"/>
<name>A0A0K2VMC9_MESPL</name>